<dbReference type="PANTHER" id="PTHR28062:SF1">
    <property type="entry name" value="TRANSMEMBRANE PROTEIN"/>
    <property type="match status" value="1"/>
</dbReference>
<reference evidence="1" key="1">
    <citation type="submission" date="2014-03" db="EMBL/GenBank/DDBJ databases">
        <authorList>
            <person name="Casaregola S."/>
        </authorList>
    </citation>
    <scope>NUCLEOTIDE SEQUENCE [LARGE SCALE GENOMIC DNA]</scope>
    <source>
        <strain evidence="1">CLIB 918</strain>
    </source>
</reference>
<dbReference type="OrthoDB" id="5562676at2759"/>
<sequence length="303" mass="34237">MRFVVVPLSTKNAFIFCQQRVAPPILVKSQALTNRIASSNSNNPDAATLPVRNTPRIDDRIVDKAQQIWGSWERSPARWKQAIVRWANVALEKIPYDEYSLKSIPSKSRVLKKIEDNNQSAHVSIKHLEKIQHNVDNIHPVEVLYPARVFSQQQSLDIMRRLAVVGEQQHWKYFLVSLGLSPLTLPLSLLPVFPNLPGIYLLYRAWSNYKAFEGAKHLRYLIEQDQLEFKDCASLNESYSSALEAVGAAAANEKAGSTDHEIVILNQESIKQVEASVEATSELSAELLRAVHQVQKRLDTAHN</sequence>
<protein>
    <submittedName>
        <fullName evidence="1">Similar to Saccharomyces cerevisiae YDL183C MKR1 Mitochondrial inner-membrane protein thought to be involved in the formation of an active mitochondrial K+/H+ exchanger (KHE) system</fullName>
    </submittedName>
</protein>
<evidence type="ECO:0000313" key="1">
    <source>
        <dbReference type="EMBL" id="CDO53053.1"/>
    </source>
</evidence>
<name>A0A0J9X798_GEOCN</name>
<dbReference type="GO" id="GO:1902600">
    <property type="term" value="P:proton transmembrane transport"/>
    <property type="evidence" value="ECO:0007669"/>
    <property type="project" value="TreeGrafter"/>
</dbReference>
<keyword evidence="2" id="KW-1185">Reference proteome</keyword>
<dbReference type="EMBL" id="CCBN010000004">
    <property type="protein sequence ID" value="CDO53053.1"/>
    <property type="molecule type" value="Genomic_DNA"/>
</dbReference>
<gene>
    <name evidence="1" type="ORF">BN980_GECA04s03585g</name>
</gene>
<dbReference type="GO" id="GO:0006813">
    <property type="term" value="P:potassium ion transport"/>
    <property type="evidence" value="ECO:0007669"/>
    <property type="project" value="TreeGrafter"/>
</dbReference>
<dbReference type="AlphaFoldDB" id="A0A0J9X798"/>
<proteinExistence type="predicted"/>
<comment type="caution">
    <text evidence="1">The sequence shown here is derived from an EMBL/GenBank/DDBJ whole genome shotgun (WGS) entry which is preliminary data.</text>
</comment>
<dbReference type="STRING" id="1173061.A0A0J9X798"/>
<accession>A0A0J9X798</accession>
<dbReference type="Pfam" id="PF10173">
    <property type="entry name" value="Mit_KHE1"/>
    <property type="match status" value="1"/>
</dbReference>
<dbReference type="InterPro" id="IPR018786">
    <property type="entry name" value="Mit_KHE1"/>
</dbReference>
<organism evidence="1 2">
    <name type="scientific">Geotrichum candidum</name>
    <name type="common">Oospora lactis</name>
    <name type="synonym">Dipodascus geotrichum</name>
    <dbReference type="NCBI Taxonomy" id="1173061"/>
    <lineage>
        <taxon>Eukaryota</taxon>
        <taxon>Fungi</taxon>
        <taxon>Dikarya</taxon>
        <taxon>Ascomycota</taxon>
        <taxon>Saccharomycotina</taxon>
        <taxon>Dipodascomycetes</taxon>
        <taxon>Dipodascales</taxon>
        <taxon>Dipodascaceae</taxon>
        <taxon>Geotrichum</taxon>
    </lineage>
</organism>
<dbReference type="GO" id="GO:0005743">
    <property type="term" value="C:mitochondrial inner membrane"/>
    <property type="evidence" value="ECO:0007669"/>
    <property type="project" value="TreeGrafter"/>
</dbReference>
<dbReference type="PANTHER" id="PTHR28062">
    <property type="entry name" value="K+-H+ EXCHANGE-LIKE PROTEIN"/>
    <property type="match status" value="1"/>
</dbReference>
<evidence type="ECO:0000313" key="2">
    <source>
        <dbReference type="Proteomes" id="UP000242525"/>
    </source>
</evidence>
<dbReference type="Proteomes" id="UP000242525">
    <property type="component" value="Unassembled WGS sequence"/>
</dbReference>